<dbReference type="AlphaFoldDB" id="D0KUY3"/>
<dbReference type="Gene3D" id="3.30.470.20">
    <property type="entry name" value="ATP-grasp fold, B domain"/>
    <property type="match status" value="1"/>
</dbReference>
<dbReference type="GO" id="GO:0005737">
    <property type="term" value="C:cytoplasm"/>
    <property type="evidence" value="ECO:0007669"/>
    <property type="project" value="TreeGrafter"/>
</dbReference>
<evidence type="ECO:0000256" key="1">
    <source>
        <dbReference type="ARBA" id="ARBA00022723"/>
    </source>
</evidence>
<keyword evidence="1" id="KW-0479">Metal-binding</keyword>
<evidence type="ECO:0000256" key="3">
    <source>
        <dbReference type="ARBA" id="ARBA00022840"/>
    </source>
</evidence>
<dbReference type="GO" id="GO:0046872">
    <property type="term" value="F:metal ion binding"/>
    <property type="evidence" value="ECO:0007669"/>
    <property type="project" value="UniProtKB-KW"/>
</dbReference>
<proteinExistence type="predicted"/>
<name>D0KUY3_SACS9</name>
<evidence type="ECO:0000259" key="5">
    <source>
        <dbReference type="PROSITE" id="PS50975"/>
    </source>
</evidence>
<gene>
    <name evidence="6" type="ordered locus">Ssol_0158</name>
</gene>
<evidence type="ECO:0000256" key="2">
    <source>
        <dbReference type="ARBA" id="ARBA00022741"/>
    </source>
</evidence>
<evidence type="ECO:0000313" key="6">
    <source>
        <dbReference type="EMBL" id="ACX90454.1"/>
    </source>
</evidence>
<keyword evidence="3 4" id="KW-0067">ATP-binding</keyword>
<dbReference type="PROSITE" id="PS50975">
    <property type="entry name" value="ATP_GRASP"/>
    <property type="match status" value="1"/>
</dbReference>
<feature type="domain" description="ATP-grasp" evidence="5">
    <location>
        <begin position="109"/>
        <end position="290"/>
    </location>
</feature>
<evidence type="ECO:0000256" key="4">
    <source>
        <dbReference type="PROSITE-ProRule" id="PRU00409"/>
    </source>
</evidence>
<reference evidence="6" key="1">
    <citation type="submission" date="2009-10" db="EMBL/GenBank/DDBJ databases">
        <title>Complete sequence of Sulfolobus solfataricus 98/2.</title>
        <authorList>
            <consortium name="US DOE Joint Genome Institute"/>
            <person name="Lucas S."/>
            <person name="Copeland A."/>
            <person name="Lapidus A."/>
            <person name="Glavina del Rio T."/>
            <person name="Tice H."/>
            <person name="Bruce D."/>
            <person name="Goodwin L."/>
            <person name="Pitluck S."/>
            <person name="Munk A.C."/>
            <person name="Brettin T."/>
            <person name="Detter J.C."/>
            <person name="Han C."/>
            <person name="Tapia R."/>
            <person name="Larimer F."/>
            <person name="Land M."/>
            <person name="Hauser L."/>
            <person name="Kyrpides N."/>
            <person name="Ovchinnikova G."/>
            <person name="Mead D."/>
        </authorList>
    </citation>
    <scope>NUCLEOTIDE SEQUENCE [LARGE SCALE GENOMIC DNA]</scope>
    <source>
        <strain evidence="6">98/2</strain>
    </source>
</reference>
<keyword evidence="6" id="KW-0436">Ligase</keyword>
<dbReference type="GO" id="GO:0005524">
    <property type="term" value="F:ATP binding"/>
    <property type="evidence" value="ECO:0007669"/>
    <property type="project" value="UniProtKB-UniRule"/>
</dbReference>
<dbReference type="Gene3D" id="3.40.50.20">
    <property type="match status" value="1"/>
</dbReference>
<dbReference type="KEGG" id="sol:Ssol_0158"/>
<dbReference type="PANTHER" id="PTHR21621:SF0">
    <property type="entry name" value="BETA-CITRYLGLUTAMATE SYNTHASE B-RELATED"/>
    <property type="match status" value="1"/>
</dbReference>
<sequence>MRLAVIHESEKVTKASKQLLLEVKSRNHSAYYIRISKLNAEITEHGIEFTYSGRKVDIDGGLIRNLGFISTTEQFIKRFDVLRELERNGVVLMNRPDSMLLARDKFASLMRMRRAGIPVPNTALVEDPFEVMRLAERWGEVVIKPVVGSLGLGSVKVSDPDIAFRVAKAILSVNQPVYVQKYVKKPDRDIRVIVIGDKVLGSIYRISKSGWKTNIAQGATAQVLIPDAELEEISLKSVRVLGLDYAGIDIIEDVENGGYKIIEVNAAPLWDGFEAATNINPAKYIVTHLIEKIRR</sequence>
<dbReference type="PANTHER" id="PTHR21621">
    <property type="entry name" value="RIBOSOMAL PROTEIN S6 MODIFICATION PROTEIN"/>
    <property type="match status" value="1"/>
</dbReference>
<organism evidence="6">
    <name type="scientific">Saccharolobus solfataricus (strain 98/2)</name>
    <name type="common">Sulfolobus solfataricus</name>
    <dbReference type="NCBI Taxonomy" id="555311"/>
    <lineage>
        <taxon>Archaea</taxon>
        <taxon>Thermoproteota</taxon>
        <taxon>Thermoprotei</taxon>
        <taxon>Sulfolobales</taxon>
        <taxon>Sulfolobaceae</taxon>
        <taxon>Saccharolobus</taxon>
    </lineage>
</organism>
<dbReference type="NCBIfam" id="TIGR00768">
    <property type="entry name" value="rimK_fam"/>
    <property type="match status" value="1"/>
</dbReference>
<dbReference type="HOGENOM" id="CLU_054353_2_0_2"/>
<dbReference type="InterPro" id="IPR004666">
    <property type="entry name" value="Rp_bS6_RimK/Lys_biosynth_LsyX"/>
</dbReference>
<dbReference type="InterPro" id="IPR013815">
    <property type="entry name" value="ATP_grasp_subdomain_1"/>
</dbReference>
<dbReference type="GO" id="GO:0016879">
    <property type="term" value="F:ligase activity, forming carbon-nitrogen bonds"/>
    <property type="evidence" value="ECO:0007669"/>
    <property type="project" value="TreeGrafter"/>
</dbReference>
<dbReference type="Pfam" id="PF08443">
    <property type="entry name" value="RimK"/>
    <property type="match status" value="1"/>
</dbReference>
<dbReference type="InterPro" id="IPR013651">
    <property type="entry name" value="ATP-grasp_RimK-type"/>
</dbReference>
<dbReference type="SUPFAM" id="SSF56059">
    <property type="entry name" value="Glutathione synthetase ATP-binding domain-like"/>
    <property type="match status" value="1"/>
</dbReference>
<dbReference type="Gene3D" id="3.30.1490.20">
    <property type="entry name" value="ATP-grasp fold, A domain"/>
    <property type="match status" value="1"/>
</dbReference>
<dbReference type="InterPro" id="IPR011761">
    <property type="entry name" value="ATP-grasp"/>
</dbReference>
<dbReference type="EMBL" id="CP001800">
    <property type="protein sequence ID" value="ACX90454.1"/>
    <property type="molecule type" value="Genomic_DNA"/>
</dbReference>
<accession>D0KUY3</accession>
<protein>
    <submittedName>
        <fullName evidence="6">Alpha-L-glutamate ligase, RimK family</fullName>
    </submittedName>
</protein>
<keyword evidence="2 4" id="KW-0547">Nucleotide-binding</keyword>